<evidence type="ECO:0000256" key="2">
    <source>
        <dbReference type="ARBA" id="ARBA00022980"/>
    </source>
</evidence>
<dbReference type="HAMAP" id="MF_01366">
    <property type="entry name" value="Ribosomal_uL13"/>
    <property type="match status" value="1"/>
</dbReference>
<dbReference type="Pfam" id="PF00572">
    <property type="entry name" value="Ribosomal_L13"/>
    <property type="match status" value="1"/>
</dbReference>
<dbReference type="PIRSF" id="PIRSF002181">
    <property type="entry name" value="Ribosomal_L13"/>
    <property type="match status" value="1"/>
</dbReference>
<dbReference type="OrthoDB" id="9801330at2"/>
<dbReference type="PANTHER" id="PTHR11545">
    <property type="entry name" value="RIBOSOMAL PROTEIN L13"/>
    <property type="match status" value="1"/>
</dbReference>
<dbReference type="AlphaFoldDB" id="A0A291IR56"/>
<dbReference type="PANTHER" id="PTHR11545:SF2">
    <property type="entry name" value="LARGE RIBOSOMAL SUBUNIT PROTEIN UL13M"/>
    <property type="match status" value="1"/>
</dbReference>
<comment type="function">
    <text evidence="5">This protein is one of the early assembly proteins of the 50S ribosomal subunit, although it is not seen to bind rRNA by itself. It is important during the early stages of 50S assembly.</text>
</comment>
<evidence type="ECO:0000313" key="6">
    <source>
        <dbReference type="EMBL" id="ATG97206.1"/>
    </source>
</evidence>
<organism evidence="6 7">
    <name type="scientific">Mesoplasma lactucae ATCC 49193</name>
    <dbReference type="NCBI Taxonomy" id="81460"/>
    <lineage>
        <taxon>Bacteria</taxon>
        <taxon>Bacillati</taxon>
        <taxon>Mycoplasmatota</taxon>
        <taxon>Mollicutes</taxon>
        <taxon>Entomoplasmatales</taxon>
        <taxon>Entomoplasmataceae</taxon>
        <taxon>Mesoplasma</taxon>
    </lineage>
</organism>
<dbReference type="InterPro" id="IPR005823">
    <property type="entry name" value="Ribosomal_uL13_bac-type"/>
</dbReference>
<proteinExistence type="inferred from homology"/>
<dbReference type="NCBIfam" id="TIGR01066">
    <property type="entry name" value="rplM_bact"/>
    <property type="match status" value="1"/>
</dbReference>
<dbReference type="SUPFAM" id="SSF52161">
    <property type="entry name" value="Ribosomal protein L13"/>
    <property type="match status" value="1"/>
</dbReference>
<keyword evidence="2 5" id="KW-0689">Ribosomal protein</keyword>
<sequence length="157" mass="17733">MKQTTLIKASDIKKDWWIVDAEGQTVGRLATQVAMVLRGKHKPTFTPHINNGDHVIIINADKVAFTGKKEQGKNYYHHSMYPGGLKRRNVATVRERKPEFILENAVRLMLPKGVQGHNQFRALHVFAGTEHPYAAQQPKQLVVNTTKKKSLKEGGQE</sequence>
<dbReference type="CDD" id="cd00392">
    <property type="entry name" value="Ribosomal_L13"/>
    <property type="match status" value="1"/>
</dbReference>
<evidence type="ECO:0000313" key="7">
    <source>
        <dbReference type="Proteomes" id="UP000232227"/>
    </source>
</evidence>
<dbReference type="GO" id="GO:0022625">
    <property type="term" value="C:cytosolic large ribosomal subunit"/>
    <property type="evidence" value="ECO:0007669"/>
    <property type="project" value="TreeGrafter"/>
</dbReference>
<dbReference type="GO" id="GO:0006412">
    <property type="term" value="P:translation"/>
    <property type="evidence" value="ECO:0007669"/>
    <property type="project" value="UniProtKB-UniRule"/>
</dbReference>
<evidence type="ECO:0000256" key="1">
    <source>
        <dbReference type="ARBA" id="ARBA00006227"/>
    </source>
</evidence>
<comment type="subunit">
    <text evidence="5">Part of the 50S ribosomal subunit.</text>
</comment>
<gene>
    <name evidence="5" type="primary">rplM</name>
    <name evidence="6" type="ORF">CP520_00300</name>
</gene>
<reference evidence="6 7" key="1">
    <citation type="submission" date="2017-09" db="EMBL/GenBank/DDBJ databases">
        <title>SPAdes assembly of the Mesoplasma lactucae genome.</title>
        <authorList>
            <person name="Knight T.F."/>
            <person name="Rubinstein R."/>
            <person name="Citino T."/>
        </authorList>
    </citation>
    <scope>NUCLEOTIDE SEQUENCE [LARGE SCALE GENOMIC DNA]</scope>
    <source>
        <strain evidence="6 7">831-C4</strain>
    </source>
</reference>
<dbReference type="RefSeq" id="WP_096862494.1">
    <property type="nucleotide sequence ID" value="NZ_CP023668.1"/>
</dbReference>
<dbReference type="FunFam" id="3.90.1180.10:FF:000001">
    <property type="entry name" value="50S ribosomal protein L13"/>
    <property type="match status" value="1"/>
</dbReference>
<protein>
    <recommendedName>
        <fullName evidence="4 5">Large ribosomal subunit protein uL13</fullName>
    </recommendedName>
</protein>
<dbReference type="GO" id="GO:0017148">
    <property type="term" value="P:negative regulation of translation"/>
    <property type="evidence" value="ECO:0007669"/>
    <property type="project" value="TreeGrafter"/>
</dbReference>
<dbReference type="GO" id="GO:0003735">
    <property type="term" value="F:structural constituent of ribosome"/>
    <property type="evidence" value="ECO:0007669"/>
    <property type="project" value="InterPro"/>
</dbReference>
<dbReference type="InterPro" id="IPR036899">
    <property type="entry name" value="Ribosomal_uL13_sf"/>
</dbReference>
<dbReference type="GO" id="GO:0003729">
    <property type="term" value="F:mRNA binding"/>
    <property type="evidence" value="ECO:0007669"/>
    <property type="project" value="UniProtKB-ARBA"/>
</dbReference>
<name>A0A291IR56_9MOLU</name>
<keyword evidence="3 5" id="KW-0687">Ribonucleoprotein</keyword>
<keyword evidence="7" id="KW-1185">Reference proteome</keyword>
<dbReference type="Gene3D" id="3.90.1180.10">
    <property type="entry name" value="Ribosomal protein L13"/>
    <property type="match status" value="1"/>
</dbReference>
<dbReference type="EMBL" id="CP023668">
    <property type="protein sequence ID" value="ATG97206.1"/>
    <property type="molecule type" value="Genomic_DNA"/>
</dbReference>
<comment type="similarity">
    <text evidence="1 5">Belongs to the universal ribosomal protein uL13 family.</text>
</comment>
<accession>A0A291IR56</accession>
<dbReference type="KEGG" id="mlac:CP520_00300"/>
<evidence type="ECO:0000256" key="4">
    <source>
        <dbReference type="ARBA" id="ARBA00035201"/>
    </source>
</evidence>
<dbReference type="Proteomes" id="UP000232227">
    <property type="component" value="Chromosome"/>
</dbReference>
<dbReference type="InterPro" id="IPR005822">
    <property type="entry name" value="Ribosomal_uL13"/>
</dbReference>
<evidence type="ECO:0000256" key="5">
    <source>
        <dbReference type="HAMAP-Rule" id="MF_01366"/>
    </source>
</evidence>
<evidence type="ECO:0000256" key="3">
    <source>
        <dbReference type="ARBA" id="ARBA00023274"/>
    </source>
</evidence>